<feature type="compositionally biased region" description="Acidic residues" evidence="1">
    <location>
        <begin position="148"/>
        <end position="161"/>
    </location>
</feature>
<proteinExistence type="predicted"/>
<dbReference type="EMBL" id="JASCZI010272486">
    <property type="protein sequence ID" value="MED6222431.1"/>
    <property type="molecule type" value="Genomic_DNA"/>
</dbReference>
<protein>
    <submittedName>
        <fullName evidence="2">Uncharacterized protein</fullName>
    </submittedName>
</protein>
<feature type="compositionally biased region" description="Polar residues" evidence="1">
    <location>
        <begin position="185"/>
        <end position="206"/>
    </location>
</feature>
<sequence length="230" mass="25060">MGSRVVFCEYEALNEDDDIDVKPTADGRFDPDRTYEFSIAMLGGDCLLGTPRFTPSSNAMSPQAPRTGPSPVNSRPLPTKDSVSLGLPLRTHPPYDWKATRTWSLPSLASDFIVSSEGWMCKGDETKVEETHELDGVKSEGSKWKELVEEEEEKDPEEDLDASQPMDTSAESDFLKSLMGDTKPVYSSSSSCPTIESYGSNPSSEYPSGGASLRSGNLSETWSSPHASSQ</sequence>
<evidence type="ECO:0000313" key="2">
    <source>
        <dbReference type="EMBL" id="MED6222431.1"/>
    </source>
</evidence>
<evidence type="ECO:0000256" key="1">
    <source>
        <dbReference type="SAM" id="MobiDB-lite"/>
    </source>
</evidence>
<keyword evidence="3" id="KW-1185">Reference proteome</keyword>
<name>A0ABU6ZKF8_9FABA</name>
<feature type="compositionally biased region" description="Basic and acidic residues" evidence="1">
    <location>
        <begin position="125"/>
        <end position="147"/>
    </location>
</feature>
<reference evidence="2 3" key="1">
    <citation type="journal article" date="2023" name="Plants (Basel)">
        <title>Bridging the Gap: Combining Genomics and Transcriptomics Approaches to Understand Stylosanthes scabra, an Orphan Legume from the Brazilian Caatinga.</title>
        <authorList>
            <person name="Ferreira-Neto J.R.C."/>
            <person name="da Silva M.D."/>
            <person name="Binneck E."/>
            <person name="de Melo N.F."/>
            <person name="da Silva R.H."/>
            <person name="de Melo A.L.T.M."/>
            <person name="Pandolfi V."/>
            <person name="Bustamante F.O."/>
            <person name="Brasileiro-Vidal A.C."/>
            <person name="Benko-Iseppon A.M."/>
        </authorList>
    </citation>
    <scope>NUCLEOTIDE SEQUENCE [LARGE SCALE GENOMIC DNA]</scope>
    <source>
        <tissue evidence="2">Leaves</tissue>
    </source>
</reference>
<feature type="compositionally biased region" description="Polar residues" evidence="1">
    <location>
        <begin position="214"/>
        <end position="230"/>
    </location>
</feature>
<feature type="region of interest" description="Disordered" evidence="1">
    <location>
        <begin position="53"/>
        <end position="86"/>
    </location>
</feature>
<accession>A0ABU6ZKF8</accession>
<organism evidence="2 3">
    <name type="scientific">Stylosanthes scabra</name>
    <dbReference type="NCBI Taxonomy" id="79078"/>
    <lineage>
        <taxon>Eukaryota</taxon>
        <taxon>Viridiplantae</taxon>
        <taxon>Streptophyta</taxon>
        <taxon>Embryophyta</taxon>
        <taxon>Tracheophyta</taxon>
        <taxon>Spermatophyta</taxon>
        <taxon>Magnoliopsida</taxon>
        <taxon>eudicotyledons</taxon>
        <taxon>Gunneridae</taxon>
        <taxon>Pentapetalae</taxon>
        <taxon>rosids</taxon>
        <taxon>fabids</taxon>
        <taxon>Fabales</taxon>
        <taxon>Fabaceae</taxon>
        <taxon>Papilionoideae</taxon>
        <taxon>50 kb inversion clade</taxon>
        <taxon>dalbergioids sensu lato</taxon>
        <taxon>Dalbergieae</taxon>
        <taxon>Pterocarpus clade</taxon>
        <taxon>Stylosanthes</taxon>
    </lineage>
</organism>
<dbReference type="Proteomes" id="UP001341840">
    <property type="component" value="Unassembled WGS sequence"/>
</dbReference>
<feature type="region of interest" description="Disordered" evidence="1">
    <location>
        <begin position="125"/>
        <end position="230"/>
    </location>
</feature>
<gene>
    <name evidence="2" type="ORF">PIB30_064347</name>
</gene>
<evidence type="ECO:0000313" key="3">
    <source>
        <dbReference type="Proteomes" id="UP001341840"/>
    </source>
</evidence>
<comment type="caution">
    <text evidence="2">The sequence shown here is derived from an EMBL/GenBank/DDBJ whole genome shotgun (WGS) entry which is preliminary data.</text>
</comment>